<dbReference type="PANTHER" id="PTHR33332">
    <property type="entry name" value="REVERSE TRANSCRIPTASE DOMAIN-CONTAINING PROTEIN"/>
    <property type="match status" value="1"/>
</dbReference>
<proteinExistence type="predicted"/>
<accession>A0A3M0K392</accession>
<organism evidence="1 2">
    <name type="scientific">Hirundo rustica rustica</name>
    <dbReference type="NCBI Taxonomy" id="333673"/>
    <lineage>
        <taxon>Eukaryota</taxon>
        <taxon>Metazoa</taxon>
        <taxon>Chordata</taxon>
        <taxon>Craniata</taxon>
        <taxon>Vertebrata</taxon>
        <taxon>Euteleostomi</taxon>
        <taxon>Archelosauria</taxon>
        <taxon>Archosauria</taxon>
        <taxon>Dinosauria</taxon>
        <taxon>Saurischia</taxon>
        <taxon>Theropoda</taxon>
        <taxon>Coelurosauria</taxon>
        <taxon>Aves</taxon>
        <taxon>Neognathae</taxon>
        <taxon>Neoaves</taxon>
        <taxon>Telluraves</taxon>
        <taxon>Australaves</taxon>
        <taxon>Passeriformes</taxon>
        <taxon>Sylvioidea</taxon>
        <taxon>Hirundinidae</taxon>
        <taxon>Hirundo</taxon>
    </lineage>
</organism>
<dbReference type="Proteomes" id="UP000269221">
    <property type="component" value="Unassembled WGS sequence"/>
</dbReference>
<dbReference type="EMBL" id="QRBI01000120">
    <property type="protein sequence ID" value="RMC07508.1"/>
    <property type="molecule type" value="Genomic_DNA"/>
</dbReference>
<evidence type="ECO:0000313" key="1">
    <source>
        <dbReference type="EMBL" id="RMC07508.1"/>
    </source>
</evidence>
<dbReference type="STRING" id="333673.A0A3M0K392"/>
<evidence type="ECO:0000313" key="2">
    <source>
        <dbReference type="Proteomes" id="UP000269221"/>
    </source>
</evidence>
<dbReference type="OrthoDB" id="10432340at2759"/>
<dbReference type="AlphaFoldDB" id="A0A3M0K392"/>
<reference evidence="1 2" key="1">
    <citation type="submission" date="2018-07" db="EMBL/GenBank/DDBJ databases">
        <title>A high quality draft genome assembly of the barn swallow (H. rustica rustica).</title>
        <authorList>
            <person name="Formenti G."/>
            <person name="Chiara M."/>
            <person name="Poveda L."/>
            <person name="Francoijs K.-J."/>
            <person name="Bonisoli-Alquati A."/>
            <person name="Canova L."/>
            <person name="Gianfranceschi L."/>
            <person name="Horner D.S."/>
            <person name="Saino N."/>
        </authorList>
    </citation>
    <scope>NUCLEOTIDE SEQUENCE [LARGE SCALE GENOMIC DNA]</scope>
    <source>
        <strain evidence="1">Chelidonia</strain>
        <tissue evidence="1">Blood</tissue>
    </source>
</reference>
<gene>
    <name evidence="1" type="ORF">DUI87_16982</name>
</gene>
<name>A0A3M0K392_HIRRU</name>
<comment type="caution">
    <text evidence="1">The sequence shown here is derived from an EMBL/GenBank/DDBJ whole genome shotgun (WGS) entry which is preliminary data.</text>
</comment>
<protein>
    <submittedName>
        <fullName evidence="1">Uncharacterized protein</fullName>
    </submittedName>
</protein>
<keyword evidence="2" id="KW-1185">Reference proteome</keyword>
<sequence>MHPQMPRELADAIVRPGSASFHQSWQLAEGPTDWRKANVNPDVPEDPRNHRWACRNLVKFNKEKHKALHSGRNNLPVLGVTQMENTLAGKDLGVLVVTKLSVSQQWVLAAKKENGILGCIRPSTSRGPLQTSENTCAL</sequence>